<keyword evidence="3" id="KW-1185">Reference proteome</keyword>
<dbReference type="EMBL" id="CP007806">
    <property type="protein sequence ID" value="AIG27963.1"/>
    <property type="molecule type" value="Genomic_DNA"/>
</dbReference>
<evidence type="ECO:0000313" key="2">
    <source>
        <dbReference type="EMBL" id="AIG27963.1"/>
    </source>
</evidence>
<evidence type="ECO:0000256" key="1">
    <source>
        <dbReference type="SAM" id="SignalP"/>
    </source>
</evidence>
<reference evidence="2 3" key="1">
    <citation type="journal article" date="2011" name="J. Bacteriol.">
        <title>Genome sequence of Brevibacillus laterosporus LMG 15441, a pathogen of invertebrates.</title>
        <authorList>
            <person name="Djukic M."/>
            <person name="Poehlein A."/>
            <person name="Thurmer A."/>
            <person name="Daniel R."/>
        </authorList>
    </citation>
    <scope>NUCLEOTIDE SEQUENCE [LARGE SCALE GENOMIC DNA]</scope>
    <source>
        <strain evidence="2 3">LMG 15441</strain>
    </source>
</reference>
<dbReference type="STRING" id="1042163.BRLA_c036610"/>
<name>A0A075R9M5_BRELA</name>
<protein>
    <submittedName>
        <fullName evidence="2">Uncharacterized protein</fullName>
    </submittedName>
</protein>
<dbReference type="KEGG" id="blr:BRLA_c036610"/>
<dbReference type="Proteomes" id="UP000005850">
    <property type="component" value="Chromosome"/>
</dbReference>
<organism evidence="2 3">
    <name type="scientific">Brevibacillus laterosporus LMG 15441</name>
    <dbReference type="NCBI Taxonomy" id="1042163"/>
    <lineage>
        <taxon>Bacteria</taxon>
        <taxon>Bacillati</taxon>
        <taxon>Bacillota</taxon>
        <taxon>Bacilli</taxon>
        <taxon>Bacillales</taxon>
        <taxon>Paenibacillaceae</taxon>
        <taxon>Brevibacillus</taxon>
    </lineage>
</organism>
<feature type="chain" id="PRO_5039144626" evidence="1">
    <location>
        <begin position="23"/>
        <end position="39"/>
    </location>
</feature>
<dbReference type="HOGENOM" id="CLU_219661_0_0_9"/>
<gene>
    <name evidence="2" type="ORF">BRLA_c036610</name>
</gene>
<proteinExistence type="predicted"/>
<keyword evidence="1" id="KW-0732">Signal</keyword>
<dbReference type="AlphaFoldDB" id="A0A075R9M5"/>
<accession>A0A075R9M5</accession>
<evidence type="ECO:0000313" key="3">
    <source>
        <dbReference type="Proteomes" id="UP000005850"/>
    </source>
</evidence>
<feature type="signal peptide" evidence="1">
    <location>
        <begin position="1"/>
        <end position="22"/>
    </location>
</feature>
<sequence>MMKVFLLSLVMIFGLCSQVTVAEAMAKDRVIQYDHGIGG</sequence>